<keyword evidence="3" id="KW-1185">Reference proteome</keyword>
<accession>E8U7U8</accession>
<dbReference type="Gene3D" id="2.60.40.2070">
    <property type="match status" value="1"/>
</dbReference>
<evidence type="ECO:0000256" key="1">
    <source>
        <dbReference type="SAM" id="MobiDB-lite"/>
    </source>
</evidence>
<feature type="region of interest" description="Disordered" evidence="1">
    <location>
        <begin position="670"/>
        <end position="720"/>
    </location>
</feature>
<evidence type="ECO:0000313" key="2">
    <source>
        <dbReference type="EMBL" id="ADV67137.1"/>
    </source>
</evidence>
<gene>
    <name evidence="2" type="ordered locus">Deima_1488</name>
</gene>
<dbReference type="HOGENOM" id="CLU_383906_0_0_0"/>
<protein>
    <submittedName>
        <fullName evidence="2">Fimbrial biogenesis outer membrane usher protein</fullName>
    </submittedName>
</protein>
<dbReference type="KEGG" id="dmr:Deima_1488"/>
<dbReference type="eggNOG" id="COG3188">
    <property type="taxonomic scope" value="Bacteria"/>
</dbReference>
<sequence length="720" mass="76789">MDVVVNDVPQHPPVLVLTDGQRAYVNAQAAGTLRLHQRDAQCVNDEPYVLLNDLVDAVRVDEENLRLHLNASPERFQLTRITLRDAAGAVAPTFSVPSGFMDYAVVLGAQTGLALSGNVLVGGAAGRFSAQAALNVQAYPNVTLSGFTAEGAYDLPEQALRVRAGTVETSARLWGGAVPLYGVRVQSLDDVSGSTRKDQTVRGTLTRPSLVDVYDADGWLYTKRLPAGPYEIDGLQPHGAFGTLHVDVEDVLHTKTNFTQAYYAQPDMLRAGGWTYSASAGYTPKIDRWLAQGDVAYGVTPQWTVGAQAEATRDAALFGVVNRVAVGPAYVTLVGAGSRSWLGWGAYGQLSAQVSGKDWLALGEVHVRTPGFTRVDDDRARLSTLGLAPELGFSLASSMTVARGHNVGVSYAYTLATSGEGTGSLGVQYTYQPTNDFTLNLSATGLLTNRVKLALTSEYLFGGNSKVSTSTDGRGPRTLTRAATGTTAVAYGHDDVAQSFALANRGRYFDMNVNASASPTQTRGQVALKGGVTLDAQGVRFGRSTLGSFARVYVGYPNVALMLNGNLTPAATTDASGWAVLGPLQPYRTNTVRVRLNDLPLEAELNSSVLKFSAPYRGAVELRFETHVETGLVVTVLTPDGQAVPLGTLVTLNDDTFVVGDRGELYLSGPPAGTYTFTLTPPGRRRARSRRRCRRPAWSAPRSRSPAAPPDPPLLRKVPP</sequence>
<dbReference type="STRING" id="709986.Deima_1488"/>
<name>E8U7U8_DEIML</name>
<feature type="compositionally biased region" description="Basic residues" evidence="1">
    <location>
        <begin position="683"/>
        <end position="695"/>
    </location>
</feature>
<proteinExistence type="predicted"/>
<feature type="compositionally biased region" description="Low complexity" evidence="1">
    <location>
        <begin position="696"/>
        <end position="706"/>
    </location>
</feature>
<dbReference type="Gene3D" id="2.60.40.3110">
    <property type="match status" value="1"/>
</dbReference>
<feature type="compositionally biased region" description="Pro residues" evidence="1">
    <location>
        <begin position="707"/>
        <end position="720"/>
    </location>
</feature>
<reference evidence="2" key="1">
    <citation type="journal article" date="2011" name="Stand. Genomic Sci.">
        <title>Complete genome sequence of Deinococcus maricopensis type strain (LB-34).</title>
        <authorList>
            <person name="Pukall R."/>
            <person name="Zeytun A."/>
            <person name="Lucas S."/>
            <person name="Lapidus A."/>
            <person name="Hammon N."/>
            <person name="Deshpande S."/>
            <person name="Nolan M."/>
            <person name="Cheng J.F."/>
            <person name="Pitluck S."/>
            <person name="Liolios K."/>
            <person name="Pagani I."/>
            <person name="Mikhailova N."/>
            <person name="Ivanova N."/>
            <person name="Mavromatis K."/>
            <person name="Pati A."/>
            <person name="Tapia R."/>
            <person name="Han C."/>
            <person name="Goodwin L."/>
            <person name="Chen A."/>
            <person name="Palaniappan K."/>
            <person name="Land M."/>
            <person name="Hauser L."/>
            <person name="Chang Y.J."/>
            <person name="Jeffries C.D."/>
            <person name="Brambilla E.M."/>
            <person name="Rohde M."/>
            <person name="Goker M."/>
            <person name="Detter J.C."/>
            <person name="Woyke T."/>
            <person name="Bristow J."/>
            <person name="Eisen J.A."/>
            <person name="Markowitz V."/>
            <person name="Hugenholtz P."/>
            <person name="Kyrpides N.C."/>
            <person name="Klenk H.P."/>
        </authorList>
    </citation>
    <scope>NUCLEOTIDE SEQUENCE [LARGE SCALE GENOMIC DNA]</scope>
    <source>
        <strain evidence="2">DSM 21211</strain>
    </source>
</reference>
<dbReference type="RefSeq" id="WP_013556642.1">
    <property type="nucleotide sequence ID" value="NC_014958.1"/>
</dbReference>
<dbReference type="Gene3D" id="2.60.40.2610">
    <property type="entry name" value="Outer membrane usher protein FimD, plug domain"/>
    <property type="match status" value="1"/>
</dbReference>
<dbReference type="InterPro" id="IPR000015">
    <property type="entry name" value="Fimb_usher"/>
</dbReference>
<dbReference type="PANTHER" id="PTHR30451:SF5">
    <property type="entry name" value="SLR0019 PROTEIN"/>
    <property type="match status" value="1"/>
</dbReference>
<organism evidence="2 3">
    <name type="scientific">Deinococcus maricopensis (strain DSM 21211 / LMG 22137 / NRRL B-23946 / LB-34)</name>
    <dbReference type="NCBI Taxonomy" id="709986"/>
    <lineage>
        <taxon>Bacteria</taxon>
        <taxon>Thermotogati</taxon>
        <taxon>Deinococcota</taxon>
        <taxon>Deinococci</taxon>
        <taxon>Deinococcales</taxon>
        <taxon>Deinococcaceae</taxon>
        <taxon>Deinococcus</taxon>
    </lineage>
</organism>
<dbReference type="Pfam" id="PF00577">
    <property type="entry name" value="Usher"/>
    <property type="match status" value="2"/>
</dbReference>
<evidence type="ECO:0000313" key="3">
    <source>
        <dbReference type="Proteomes" id="UP000008635"/>
    </source>
</evidence>
<dbReference type="PANTHER" id="PTHR30451">
    <property type="entry name" value="OUTER MEMBRANE USHER PROTEIN"/>
    <property type="match status" value="1"/>
</dbReference>
<dbReference type="InterPro" id="IPR042186">
    <property type="entry name" value="FimD_plug_dom"/>
</dbReference>
<dbReference type="EMBL" id="CP002454">
    <property type="protein sequence ID" value="ADV67137.1"/>
    <property type="molecule type" value="Genomic_DNA"/>
</dbReference>
<dbReference type="AlphaFoldDB" id="E8U7U8"/>
<dbReference type="GO" id="GO:0015473">
    <property type="term" value="F:fimbrial usher porin activity"/>
    <property type="evidence" value="ECO:0007669"/>
    <property type="project" value="InterPro"/>
</dbReference>
<dbReference type="InterPro" id="IPR043142">
    <property type="entry name" value="PapC-like_C_sf"/>
</dbReference>
<dbReference type="GO" id="GO:0009297">
    <property type="term" value="P:pilus assembly"/>
    <property type="evidence" value="ECO:0007669"/>
    <property type="project" value="InterPro"/>
</dbReference>
<dbReference type="GO" id="GO:0009279">
    <property type="term" value="C:cell outer membrane"/>
    <property type="evidence" value="ECO:0007669"/>
    <property type="project" value="TreeGrafter"/>
</dbReference>
<dbReference type="Proteomes" id="UP000008635">
    <property type="component" value="Chromosome"/>
</dbReference>